<dbReference type="Pfam" id="PF00076">
    <property type="entry name" value="RRM_1"/>
    <property type="match status" value="2"/>
</dbReference>
<name>A0A8J5I4F4_ZINOF</name>
<organism evidence="5 6">
    <name type="scientific">Zingiber officinale</name>
    <name type="common">Ginger</name>
    <name type="synonym">Amomum zingiber</name>
    <dbReference type="NCBI Taxonomy" id="94328"/>
    <lineage>
        <taxon>Eukaryota</taxon>
        <taxon>Viridiplantae</taxon>
        <taxon>Streptophyta</taxon>
        <taxon>Embryophyta</taxon>
        <taxon>Tracheophyta</taxon>
        <taxon>Spermatophyta</taxon>
        <taxon>Magnoliopsida</taxon>
        <taxon>Liliopsida</taxon>
        <taxon>Zingiberales</taxon>
        <taxon>Zingiberaceae</taxon>
        <taxon>Zingiber</taxon>
    </lineage>
</organism>
<evidence type="ECO:0000259" key="4">
    <source>
        <dbReference type="PROSITE" id="PS50102"/>
    </source>
</evidence>
<evidence type="ECO:0000313" key="6">
    <source>
        <dbReference type="Proteomes" id="UP000734854"/>
    </source>
</evidence>
<feature type="domain" description="RRM" evidence="4">
    <location>
        <begin position="106"/>
        <end position="199"/>
    </location>
</feature>
<dbReference type="SUPFAM" id="SSF54928">
    <property type="entry name" value="RNA-binding domain, RBD"/>
    <property type="match status" value="2"/>
</dbReference>
<dbReference type="AlphaFoldDB" id="A0A8J5I4F4"/>
<reference evidence="5 6" key="1">
    <citation type="submission" date="2020-08" db="EMBL/GenBank/DDBJ databases">
        <title>Plant Genome Project.</title>
        <authorList>
            <person name="Zhang R.-G."/>
        </authorList>
    </citation>
    <scope>NUCLEOTIDE SEQUENCE [LARGE SCALE GENOMIC DNA]</scope>
    <source>
        <tissue evidence="5">Rhizome</tissue>
    </source>
</reference>
<dbReference type="PROSITE" id="PS50102">
    <property type="entry name" value="RRM"/>
    <property type="match status" value="2"/>
</dbReference>
<protein>
    <recommendedName>
        <fullName evidence="4">RRM domain-containing protein</fullName>
    </recommendedName>
</protein>
<feature type="region of interest" description="Disordered" evidence="3">
    <location>
        <begin position="282"/>
        <end position="319"/>
    </location>
</feature>
<gene>
    <name evidence="5" type="ORF">ZIOFF_002009</name>
</gene>
<dbReference type="PANTHER" id="PTHR48024">
    <property type="entry name" value="GEO13361P1-RELATED"/>
    <property type="match status" value="1"/>
</dbReference>
<feature type="compositionally biased region" description="Low complexity" evidence="3">
    <location>
        <begin position="282"/>
        <end position="294"/>
    </location>
</feature>
<keyword evidence="6" id="KW-1185">Reference proteome</keyword>
<dbReference type="SMART" id="SM00360">
    <property type="entry name" value="RRM"/>
    <property type="match status" value="2"/>
</dbReference>
<evidence type="ECO:0000313" key="5">
    <source>
        <dbReference type="EMBL" id="KAG6536931.1"/>
    </source>
</evidence>
<feature type="compositionally biased region" description="Polar residues" evidence="3">
    <location>
        <begin position="449"/>
        <end position="458"/>
    </location>
</feature>
<dbReference type="InterPro" id="IPR035979">
    <property type="entry name" value="RBD_domain_sf"/>
</dbReference>
<evidence type="ECO:0000256" key="2">
    <source>
        <dbReference type="PROSITE-ProRule" id="PRU00176"/>
    </source>
</evidence>
<accession>A0A8J5I4F4</accession>
<feature type="domain" description="RRM" evidence="4">
    <location>
        <begin position="199"/>
        <end position="279"/>
    </location>
</feature>
<evidence type="ECO:0000256" key="3">
    <source>
        <dbReference type="SAM" id="MobiDB-lite"/>
    </source>
</evidence>
<dbReference type="GO" id="GO:0003723">
    <property type="term" value="F:RNA binding"/>
    <property type="evidence" value="ECO:0007669"/>
    <property type="project" value="UniProtKB-UniRule"/>
</dbReference>
<dbReference type="GO" id="GO:0005634">
    <property type="term" value="C:nucleus"/>
    <property type="evidence" value="ECO:0007669"/>
    <property type="project" value="TreeGrafter"/>
</dbReference>
<comment type="caution">
    <text evidence="5">The sequence shown here is derived from an EMBL/GenBank/DDBJ whole genome shotgun (WGS) entry which is preliminary data.</text>
</comment>
<feature type="region of interest" description="Disordered" evidence="3">
    <location>
        <begin position="439"/>
        <end position="463"/>
    </location>
</feature>
<dbReference type="Proteomes" id="UP000734854">
    <property type="component" value="Unassembled WGS sequence"/>
</dbReference>
<sequence length="623" mass="65197">MRSGIPSCGHARIPYSPFLQTSLTVSRVSDFAPTMDPASKKRKADENGNLATSIPAAELTLSDGRKIIDAFSLDQLRGIVAAAICRGEPGLLADVRSVADLDQIQRKLFIRGLGMDTTTDAVRSLFSIYGEVEEAAVIVDRITGKSRGYGFVTFRHVDGALLALKEPSKKIDGRMTVTQLAAAGSSGSGATQFVDVSHRKIYVANVPAEMPSDRLLAHFSSYGEIEEGPLGFDKLTGKFRGFALFVYKTAEGARNSLMEPNKNIDGYNLVCKLAIEGKKGKPGAPVPGAAPVGGIPSQPLGNGADMGPDGIGLGVQSSVSSQYGGPGGSFSSYGGYSGNALPTAAAGLSHHPNIRSSFPSSVGAVTPALSVGSQMPSGGSYGIGSGSYGAVLGSSSQYGGPGSGGYGGYGMSSYGMPPNPGGMPSGGFHDSGHYPLSSSVYQNHHHQPAGSSPGQKASSGGVWEHGSNDLNDCAEFGFVICFMNGLQSFVASLPWNALSFRNNATGCSSQVELLSRMTCLPSVALCLGGLPLESHVVVMLVASSRSAIEASMDSAMPVANSDRLRQQPQRPPWALPCLWQTLVNSDNSHRGMSRMTYTSSKEPLAVISYLLIEDITTYLNLWR</sequence>
<dbReference type="InterPro" id="IPR012677">
    <property type="entry name" value="Nucleotide-bd_a/b_plait_sf"/>
</dbReference>
<dbReference type="EMBL" id="JACMSC010000001">
    <property type="protein sequence ID" value="KAG6536931.1"/>
    <property type="molecule type" value="Genomic_DNA"/>
</dbReference>
<dbReference type="PANTHER" id="PTHR48024:SF25">
    <property type="entry name" value="UBP1-ASSOCIATED PROTEIN 2C"/>
    <property type="match status" value="1"/>
</dbReference>
<dbReference type="InterPro" id="IPR000504">
    <property type="entry name" value="RRM_dom"/>
</dbReference>
<keyword evidence="1 2" id="KW-0694">RNA-binding</keyword>
<dbReference type="InterPro" id="IPR050886">
    <property type="entry name" value="RNA-binding_reg"/>
</dbReference>
<proteinExistence type="predicted"/>
<dbReference type="Gene3D" id="3.30.70.330">
    <property type="match status" value="2"/>
</dbReference>
<evidence type="ECO:0000256" key="1">
    <source>
        <dbReference type="ARBA" id="ARBA00022884"/>
    </source>
</evidence>